<dbReference type="Proteomes" id="UP000607281">
    <property type="component" value="Unassembled WGS sequence"/>
</dbReference>
<dbReference type="Pfam" id="PF01934">
    <property type="entry name" value="HepT-like"/>
    <property type="match status" value="1"/>
</dbReference>
<dbReference type="InterPro" id="IPR051813">
    <property type="entry name" value="HepT_RNase_toxin"/>
</dbReference>
<comment type="similarity">
    <text evidence="6">Belongs to the HepT RNase toxin family.</text>
</comment>
<dbReference type="PANTHER" id="PTHR34139:SF1">
    <property type="entry name" value="RNASE MJ1380-RELATED"/>
    <property type="match status" value="1"/>
</dbReference>
<keyword evidence="8" id="KW-1185">Reference proteome</keyword>
<gene>
    <name evidence="7" type="ORF">H6G18_14270</name>
</gene>
<evidence type="ECO:0000256" key="6">
    <source>
        <dbReference type="ARBA" id="ARBA00024207"/>
    </source>
</evidence>
<name>A0ABR8CS54_9NOST</name>
<evidence type="ECO:0000256" key="1">
    <source>
        <dbReference type="ARBA" id="ARBA00022553"/>
    </source>
</evidence>
<sequence>MYFTNQLLSNIKECIERIESYTLDGKEAFLQIPIIQDAVIRNFEVIGEATKRLSPEIRAAYPDIPWQQVAGFRDVLIHDYLKVNLNRVWGVIEQNLPALKATVEAILQELGE</sequence>
<evidence type="ECO:0000313" key="7">
    <source>
        <dbReference type="EMBL" id="MBD2345305.1"/>
    </source>
</evidence>
<dbReference type="InterPro" id="IPR008201">
    <property type="entry name" value="HepT-like"/>
</dbReference>
<reference evidence="7 8" key="1">
    <citation type="journal article" date="2020" name="ISME J.">
        <title>Comparative genomics reveals insights into cyanobacterial evolution and habitat adaptation.</title>
        <authorList>
            <person name="Chen M.Y."/>
            <person name="Teng W.K."/>
            <person name="Zhao L."/>
            <person name="Hu C.X."/>
            <person name="Zhou Y.K."/>
            <person name="Han B.P."/>
            <person name="Song L.R."/>
            <person name="Shu W.S."/>
        </authorList>
    </citation>
    <scope>NUCLEOTIDE SEQUENCE [LARGE SCALE GENOMIC DNA]</scope>
    <source>
        <strain evidence="7 8">FACHB-260</strain>
    </source>
</reference>
<protein>
    <submittedName>
        <fullName evidence="7">DUF86 domain-containing protein</fullName>
    </submittedName>
</protein>
<evidence type="ECO:0000256" key="3">
    <source>
        <dbReference type="ARBA" id="ARBA00022722"/>
    </source>
</evidence>
<keyword evidence="5" id="KW-0378">Hydrolase</keyword>
<evidence type="ECO:0000256" key="4">
    <source>
        <dbReference type="ARBA" id="ARBA00022741"/>
    </source>
</evidence>
<keyword evidence="4" id="KW-0547">Nucleotide-binding</keyword>
<comment type="caution">
    <text evidence="7">The sequence shown here is derived from an EMBL/GenBank/DDBJ whole genome shotgun (WGS) entry which is preliminary data.</text>
</comment>
<dbReference type="EMBL" id="JACJRF010000022">
    <property type="protein sequence ID" value="MBD2345305.1"/>
    <property type="molecule type" value="Genomic_DNA"/>
</dbReference>
<keyword evidence="2" id="KW-1277">Toxin-antitoxin system</keyword>
<dbReference type="Gene3D" id="1.20.120.580">
    <property type="entry name" value="bsu32300-like"/>
    <property type="match status" value="1"/>
</dbReference>
<proteinExistence type="inferred from homology"/>
<accession>A0ABR8CS54</accession>
<evidence type="ECO:0000313" key="8">
    <source>
        <dbReference type="Proteomes" id="UP000607281"/>
    </source>
</evidence>
<evidence type="ECO:0000256" key="2">
    <source>
        <dbReference type="ARBA" id="ARBA00022649"/>
    </source>
</evidence>
<dbReference type="InterPro" id="IPR037038">
    <property type="entry name" value="HepT-like_sf"/>
</dbReference>
<organism evidence="7 8">
    <name type="scientific">Anabaena subtropica FACHB-260</name>
    <dbReference type="NCBI Taxonomy" id="2692884"/>
    <lineage>
        <taxon>Bacteria</taxon>
        <taxon>Bacillati</taxon>
        <taxon>Cyanobacteriota</taxon>
        <taxon>Cyanophyceae</taxon>
        <taxon>Nostocales</taxon>
        <taxon>Nostocaceae</taxon>
        <taxon>Anabaena</taxon>
    </lineage>
</organism>
<keyword evidence="3" id="KW-0540">Nuclease</keyword>
<dbReference type="PANTHER" id="PTHR34139">
    <property type="entry name" value="UPF0331 PROTEIN MJ0127"/>
    <property type="match status" value="1"/>
</dbReference>
<keyword evidence="1" id="KW-0597">Phosphoprotein</keyword>
<evidence type="ECO:0000256" key="5">
    <source>
        <dbReference type="ARBA" id="ARBA00022801"/>
    </source>
</evidence>